<protein>
    <submittedName>
        <fullName evidence="2">Methyltransferase domain-containing protein</fullName>
    </submittedName>
</protein>
<dbReference type="InterPro" id="IPR029063">
    <property type="entry name" value="SAM-dependent_MTases_sf"/>
</dbReference>
<dbReference type="CDD" id="cd02440">
    <property type="entry name" value="AdoMet_MTases"/>
    <property type="match status" value="1"/>
</dbReference>
<dbReference type="Pfam" id="PF13489">
    <property type="entry name" value="Methyltransf_23"/>
    <property type="match status" value="1"/>
</dbReference>
<sequence length="325" mass="36891">MPGLCALSVVDVALTYTCKSDEDSLASLRSSIINYRKENGRTYHRMSDGSEYTPGFAYCNSLIDIAHQLWLLTYDDELCNCPKKEGAKRVLDIGTGNGIWAMDYAEAHPEASVIGVDLSAIQPGYVPANCHFELDDVEKEWTWNRPFDFIFIRSLISSFKDWRGVIQKAFVNLEENGHLEIQDNLFSALCDDDTMTKDSKLLRWSQLSVEGTDKIGQRMTVASEFESMLKEVGFVDVEVRMEKWPVGPWSDEPKLKEMGKWVRSAILNSIDGLCIALFTRVLGWTPEETIVFCAEVRNEARKAEVHSYFPVYAVWGRKSEQPESP</sequence>
<dbReference type="AlphaFoldDB" id="A0A8H6JP40"/>
<organism evidence="2 3">
    <name type="scientific">Colletotrichum sojae</name>
    <dbReference type="NCBI Taxonomy" id="2175907"/>
    <lineage>
        <taxon>Eukaryota</taxon>
        <taxon>Fungi</taxon>
        <taxon>Dikarya</taxon>
        <taxon>Ascomycota</taxon>
        <taxon>Pezizomycotina</taxon>
        <taxon>Sordariomycetes</taxon>
        <taxon>Hypocreomycetidae</taxon>
        <taxon>Glomerellales</taxon>
        <taxon>Glomerellaceae</taxon>
        <taxon>Colletotrichum</taxon>
        <taxon>Colletotrichum orchidearum species complex</taxon>
    </lineage>
</organism>
<proteinExistence type="inferred from homology"/>
<dbReference type="Proteomes" id="UP000652219">
    <property type="component" value="Unassembled WGS sequence"/>
</dbReference>
<dbReference type="SUPFAM" id="SSF53335">
    <property type="entry name" value="S-adenosyl-L-methionine-dependent methyltransferases"/>
    <property type="match status" value="1"/>
</dbReference>
<dbReference type="GO" id="GO:0008168">
    <property type="term" value="F:methyltransferase activity"/>
    <property type="evidence" value="ECO:0007669"/>
    <property type="project" value="UniProtKB-KW"/>
</dbReference>
<reference evidence="2 3" key="1">
    <citation type="journal article" date="2020" name="Phytopathology">
        <title>Genome Sequence Resources of Colletotrichum truncatum, C. plurivorum, C. musicola, and C. sojae: Four Species Pathogenic to Soybean (Glycine max).</title>
        <authorList>
            <person name="Rogerio F."/>
            <person name="Boufleur T.R."/>
            <person name="Ciampi-Guillardi M."/>
            <person name="Sukno S.A."/>
            <person name="Thon M.R."/>
            <person name="Massola Junior N.S."/>
            <person name="Baroncelli R."/>
        </authorList>
    </citation>
    <scope>NUCLEOTIDE SEQUENCE [LARGE SCALE GENOMIC DNA]</scope>
    <source>
        <strain evidence="2 3">LFN0009</strain>
    </source>
</reference>
<dbReference type="EMBL" id="WIGN01000025">
    <property type="protein sequence ID" value="KAF6816804.1"/>
    <property type="molecule type" value="Genomic_DNA"/>
</dbReference>
<dbReference type="PANTHER" id="PTHR43591:SF10">
    <property type="entry name" value="ABC TRANSMEMBRANE TYPE-1 DOMAIN-CONTAINING PROTEIN-RELATED"/>
    <property type="match status" value="1"/>
</dbReference>
<keyword evidence="3" id="KW-1185">Reference proteome</keyword>
<evidence type="ECO:0000313" key="3">
    <source>
        <dbReference type="Proteomes" id="UP000652219"/>
    </source>
</evidence>
<gene>
    <name evidence="2" type="ORF">CSOJ01_02735</name>
</gene>
<keyword evidence="2" id="KW-0489">Methyltransferase</keyword>
<comment type="similarity">
    <text evidence="1">Belongs to the methyltransferase superfamily. LaeA methyltransferase family.</text>
</comment>
<dbReference type="Gene3D" id="3.40.50.150">
    <property type="entry name" value="Vaccinia Virus protein VP39"/>
    <property type="match status" value="1"/>
</dbReference>
<keyword evidence="2" id="KW-0808">Transferase</keyword>
<name>A0A8H6JP40_9PEZI</name>
<comment type="caution">
    <text evidence="2">The sequence shown here is derived from an EMBL/GenBank/DDBJ whole genome shotgun (WGS) entry which is preliminary data.</text>
</comment>
<dbReference type="GO" id="GO:0032259">
    <property type="term" value="P:methylation"/>
    <property type="evidence" value="ECO:0007669"/>
    <property type="project" value="UniProtKB-KW"/>
</dbReference>
<accession>A0A8H6JP40</accession>
<dbReference type="PANTHER" id="PTHR43591">
    <property type="entry name" value="METHYLTRANSFERASE"/>
    <property type="match status" value="1"/>
</dbReference>
<evidence type="ECO:0000256" key="1">
    <source>
        <dbReference type="ARBA" id="ARBA00038158"/>
    </source>
</evidence>
<evidence type="ECO:0000313" key="2">
    <source>
        <dbReference type="EMBL" id="KAF6816804.1"/>
    </source>
</evidence>